<dbReference type="Gene3D" id="1.20.5.170">
    <property type="match status" value="1"/>
</dbReference>
<feature type="domain" description="BZIP" evidence="2">
    <location>
        <begin position="72"/>
        <end position="87"/>
    </location>
</feature>
<feature type="compositionally biased region" description="Polar residues" evidence="1">
    <location>
        <begin position="157"/>
        <end position="176"/>
    </location>
</feature>
<dbReference type="InterPro" id="IPR046347">
    <property type="entry name" value="bZIP_sf"/>
</dbReference>
<dbReference type="AlphaFoldDB" id="A0AAW1TFU8"/>
<accession>A0AAW1TFU8</accession>
<dbReference type="CDD" id="cd14688">
    <property type="entry name" value="bZIP_YAP"/>
    <property type="match status" value="1"/>
</dbReference>
<dbReference type="SUPFAM" id="SSF57959">
    <property type="entry name" value="Leucine zipper domain"/>
    <property type="match status" value="1"/>
</dbReference>
<reference evidence="3 4" key="1">
    <citation type="journal article" date="2024" name="Nat. Commun.">
        <title>Phylogenomics reveals the evolutionary origins of lichenization in chlorophyte algae.</title>
        <authorList>
            <person name="Puginier C."/>
            <person name="Libourel C."/>
            <person name="Otte J."/>
            <person name="Skaloud P."/>
            <person name="Haon M."/>
            <person name="Grisel S."/>
            <person name="Petersen M."/>
            <person name="Berrin J.G."/>
            <person name="Delaux P.M."/>
            <person name="Dal Grande F."/>
            <person name="Keller J."/>
        </authorList>
    </citation>
    <scope>NUCLEOTIDE SEQUENCE [LARGE SCALE GENOMIC DNA]</scope>
    <source>
        <strain evidence="3 4">SAG 2523</strain>
    </source>
</reference>
<gene>
    <name evidence="3" type="ORF">WJX84_009000</name>
</gene>
<feature type="compositionally biased region" description="Polar residues" evidence="1">
    <location>
        <begin position="118"/>
        <end position="128"/>
    </location>
</feature>
<evidence type="ECO:0000259" key="2">
    <source>
        <dbReference type="PROSITE" id="PS00036"/>
    </source>
</evidence>
<name>A0AAW1TFU8_9CHLO</name>
<dbReference type="GO" id="GO:0003700">
    <property type="term" value="F:DNA-binding transcription factor activity"/>
    <property type="evidence" value="ECO:0007669"/>
    <property type="project" value="InterPro"/>
</dbReference>
<feature type="compositionally biased region" description="Basic and acidic residues" evidence="1">
    <location>
        <begin position="129"/>
        <end position="156"/>
    </location>
</feature>
<proteinExistence type="predicted"/>
<evidence type="ECO:0000313" key="3">
    <source>
        <dbReference type="EMBL" id="KAK9867254.1"/>
    </source>
</evidence>
<keyword evidence="4" id="KW-1185">Reference proteome</keyword>
<protein>
    <recommendedName>
        <fullName evidence="2">BZIP domain-containing protein</fullName>
    </recommendedName>
</protein>
<sequence length="506" mass="55336">MAGLTAQEDPLDASRDPLDEAGTADGQPSAFPGSRAARSQTDASRLSGDSLQEADSQDTASPKTKTSSGQQRTRERNRKAQQAYRQRSKVKYQKQEQKIRDLESRIASLQSDRPLGQNALNGSQVQPTEQHRELKALEERVEGLQREQQARSEVDGRSNSQQDPQPPHSASLSLTPPSDPHGGARQESGRAHPSLDMRLLPGAGHGEMNEASSVNSAGVPDTQGGPGRSLMQPLANFGQERASHMLPQEMRRQNLQGLVPHPEWAAATPLPLAQLYMALVEGQTDLQLPLPNMHPDKAVMLSRLASMSLADFATFTAPCQAYLAYTAPFVRDPTTEMGKRFAATAAEALCVRVVLCEVRPNEFLQTLGRHLLQPGPGNVQLPPDWSQIKDLIGLTDVQRLLVKDIWRRYAQSMLAIAHDRAAIIADLNASGYAAIAPLQNSAQAVCVMEQASGLAASLALQQETYIHLIRMFLVQVLTPFQFAHFHARSYPYMPAWGEIIFSVADS</sequence>
<dbReference type="EMBL" id="JALJOV010000099">
    <property type="protein sequence ID" value="KAK9867254.1"/>
    <property type="molecule type" value="Genomic_DNA"/>
</dbReference>
<comment type="caution">
    <text evidence="3">The sequence shown here is derived from an EMBL/GenBank/DDBJ whole genome shotgun (WGS) entry which is preliminary data.</text>
</comment>
<evidence type="ECO:0000256" key="1">
    <source>
        <dbReference type="SAM" id="MobiDB-lite"/>
    </source>
</evidence>
<feature type="region of interest" description="Disordered" evidence="1">
    <location>
        <begin position="1"/>
        <end position="230"/>
    </location>
</feature>
<feature type="compositionally biased region" description="Polar residues" evidence="1">
    <location>
        <begin position="37"/>
        <end position="71"/>
    </location>
</feature>
<dbReference type="Proteomes" id="UP001485043">
    <property type="component" value="Unassembled WGS sequence"/>
</dbReference>
<feature type="compositionally biased region" description="Basic and acidic residues" evidence="1">
    <location>
        <begin position="182"/>
        <end position="195"/>
    </location>
</feature>
<organism evidence="3 4">
    <name type="scientific">Apatococcus fuscideae</name>
    <dbReference type="NCBI Taxonomy" id="2026836"/>
    <lineage>
        <taxon>Eukaryota</taxon>
        <taxon>Viridiplantae</taxon>
        <taxon>Chlorophyta</taxon>
        <taxon>core chlorophytes</taxon>
        <taxon>Trebouxiophyceae</taxon>
        <taxon>Chlorellales</taxon>
        <taxon>Chlorellaceae</taxon>
        <taxon>Apatococcus</taxon>
    </lineage>
</organism>
<feature type="compositionally biased region" description="Basic and acidic residues" evidence="1">
    <location>
        <begin position="93"/>
        <end position="104"/>
    </location>
</feature>
<dbReference type="InterPro" id="IPR004827">
    <property type="entry name" value="bZIP"/>
</dbReference>
<evidence type="ECO:0000313" key="4">
    <source>
        <dbReference type="Proteomes" id="UP001485043"/>
    </source>
</evidence>
<dbReference type="PROSITE" id="PS00036">
    <property type="entry name" value="BZIP_BASIC"/>
    <property type="match status" value="1"/>
</dbReference>